<reference evidence="1" key="1">
    <citation type="submission" date="2023-03" db="UniProtKB">
        <authorList>
            <consortium name="EnsemblPlants"/>
        </authorList>
    </citation>
    <scope>IDENTIFICATION</scope>
</reference>
<dbReference type="AlphaFoldDB" id="A0A9I9ELG8"/>
<protein>
    <submittedName>
        <fullName evidence="1">Uncharacterized protein</fullName>
    </submittedName>
</protein>
<proteinExistence type="predicted"/>
<accession>A0A9I9ELG8</accession>
<organism evidence="1">
    <name type="scientific">Cucumis melo</name>
    <name type="common">Muskmelon</name>
    <dbReference type="NCBI Taxonomy" id="3656"/>
    <lineage>
        <taxon>Eukaryota</taxon>
        <taxon>Viridiplantae</taxon>
        <taxon>Streptophyta</taxon>
        <taxon>Embryophyta</taxon>
        <taxon>Tracheophyta</taxon>
        <taxon>Spermatophyta</taxon>
        <taxon>Magnoliopsida</taxon>
        <taxon>eudicotyledons</taxon>
        <taxon>Gunneridae</taxon>
        <taxon>Pentapetalae</taxon>
        <taxon>rosids</taxon>
        <taxon>fabids</taxon>
        <taxon>Cucurbitales</taxon>
        <taxon>Cucurbitaceae</taxon>
        <taxon>Benincaseae</taxon>
        <taxon>Cucumis</taxon>
    </lineage>
</organism>
<dbReference type="Gramene" id="MELO3C035038.2.1">
    <property type="protein sequence ID" value="MELO3C035038.2.1"/>
    <property type="gene ID" value="MELO3C035038.2"/>
</dbReference>
<sequence>MREGHMDASVFLSLPLCILSEYFDYDFWTGPETVFCELSPEKLGRYRKGQKKAKETILSKKRNYKRSLITTLSNPHGKKVLKLTYFATRFYILFGFLEYGFRTCKKEEASVEGNQVMIVIEKLFCSIRLDICYRNHVVEESMDHGIDQVLIYASV</sequence>
<name>A0A9I9ELG8_CUCME</name>
<evidence type="ECO:0000313" key="1">
    <source>
        <dbReference type="EnsemblPlants" id="MELO3C035038.2.1"/>
    </source>
</evidence>
<dbReference type="EnsemblPlants" id="MELO3C035038.2.1">
    <property type="protein sequence ID" value="MELO3C035038.2.1"/>
    <property type="gene ID" value="MELO3C035038.2"/>
</dbReference>